<dbReference type="GO" id="GO:0005737">
    <property type="term" value="C:cytoplasm"/>
    <property type="evidence" value="ECO:0007669"/>
    <property type="project" value="UniProtKB-SubCell"/>
</dbReference>
<gene>
    <name evidence="6" type="ORF">H9945_08200</name>
</gene>
<comment type="subcellular location">
    <subcellularLocation>
        <location evidence="2">Cytoplasm</location>
    </subcellularLocation>
</comment>
<evidence type="ECO:0000256" key="2">
    <source>
        <dbReference type="ARBA" id="ARBA00004496"/>
    </source>
</evidence>
<dbReference type="InterPro" id="IPR018163">
    <property type="entry name" value="Thr/Ala-tRNA-synth_IIc_edit"/>
</dbReference>
<evidence type="ECO:0000256" key="1">
    <source>
        <dbReference type="ARBA" id="ARBA00001947"/>
    </source>
</evidence>
<dbReference type="SUPFAM" id="SSF55186">
    <property type="entry name" value="ThrRS/AlaRS common domain"/>
    <property type="match status" value="1"/>
</dbReference>
<dbReference type="Gene3D" id="3.30.980.10">
    <property type="entry name" value="Threonyl-trna Synthetase, Chain A, domain 2"/>
    <property type="match status" value="1"/>
</dbReference>
<reference evidence="6" key="1">
    <citation type="journal article" date="2021" name="PeerJ">
        <title>Extensive microbial diversity within the chicken gut microbiome revealed by metagenomics and culture.</title>
        <authorList>
            <person name="Gilroy R."/>
            <person name="Ravi A."/>
            <person name="Getino M."/>
            <person name="Pursley I."/>
            <person name="Horton D.L."/>
            <person name="Alikhan N.F."/>
            <person name="Baker D."/>
            <person name="Gharbi K."/>
            <person name="Hall N."/>
            <person name="Watson M."/>
            <person name="Adriaenssens E.M."/>
            <person name="Foster-Nyarko E."/>
            <person name="Jarju S."/>
            <person name="Secka A."/>
            <person name="Antonio M."/>
            <person name="Oren A."/>
            <person name="Chaudhuri R.R."/>
            <person name="La Ragione R."/>
            <person name="Hildebrand F."/>
            <person name="Pallen M.J."/>
        </authorList>
    </citation>
    <scope>NUCLEOTIDE SEQUENCE</scope>
    <source>
        <strain evidence="6">ChiBcec8-13705</strain>
    </source>
</reference>
<dbReference type="GO" id="GO:0003676">
    <property type="term" value="F:nucleic acid binding"/>
    <property type="evidence" value="ECO:0007669"/>
    <property type="project" value="InterPro"/>
</dbReference>
<organism evidence="6 7">
    <name type="scientific">Candidatus Gemmiger avicola</name>
    <dbReference type="NCBI Taxonomy" id="2838605"/>
    <lineage>
        <taxon>Bacteria</taxon>
        <taxon>Bacillati</taxon>
        <taxon>Bacillota</taxon>
        <taxon>Clostridia</taxon>
        <taxon>Eubacteriales</taxon>
        <taxon>Gemmiger</taxon>
    </lineage>
</organism>
<reference evidence="6" key="2">
    <citation type="submission" date="2021-04" db="EMBL/GenBank/DDBJ databases">
        <authorList>
            <person name="Gilroy R."/>
        </authorList>
    </citation>
    <scope>NUCLEOTIDE SEQUENCE</scope>
    <source>
        <strain evidence="6">ChiBcec8-13705</strain>
    </source>
</reference>
<evidence type="ECO:0000313" key="6">
    <source>
        <dbReference type="EMBL" id="HJB42465.1"/>
    </source>
</evidence>
<dbReference type="Pfam" id="PF01411">
    <property type="entry name" value="tRNA-synt_2c"/>
    <property type="match status" value="1"/>
</dbReference>
<dbReference type="InterPro" id="IPR012947">
    <property type="entry name" value="tRNA_SAD"/>
</dbReference>
<dbReference type="InterPro" id="IPR051335">
    <property type="entry name" value="Alanyl-tRNA_Editing_Enzymes"/>
</dbReference>
<evidence type="ECO:0000313" key="7">
    <source>
        <dbReference type="Proteomes" id="UP000886803"/>
    </source>
</evidence>
<dbReference type="SMART" id="SM00863">
    <property type="entry name" value="tRNA_SAD"/>
    <property type="match status" value="1"/>
</dbReference>
<dbReference type="SUPFAM" id="SSF50447">
    <property type="entry name" value="Translation proteins"/>
    <property type="match status" value="1"/>
</dbReference>
<dbReference type="Proteomes" id="UP000886803">
    <property type="component" value="Unassembled WGS sequence"/>
</dbReference>
<dbReference type="GO" id="GO:0046872">
    <property type="term" value="F:metal ion binding"/>
    <property type="evidence" value="ECO:0007669"/>
    <property type="project" value="UniProtKB-KW"/>
</dbReference>
<comment type="cofactor">
    <cofactor evidence="1">
        <name>Zn(2+)</name>
        <dbReference type="ChEBI" id="CHEBI:29105"/>
    </cofactor>
</comment>
<accession>A0A9D2M6S1</accession>
<keyword evidence="4" id="KW-0862">Zinc</keyword>
<sequence length="385" mass="38644">MQPTVKLYETDAAPLAFTATVLACEPAGQGWRAALDETAFYPEGGGQPADTGFLGGAAVQDVQIADGVIWHSLDAPLAAGARVEGAVDAARRRDACEQHTGEHILSGTLHRLFGAQNVGFHIGSPSVRMDMDLPLSAAQLAEAEREANAAVRADRPVRAWYPGPEELAALPYRSKKALEGPVRLVDAGGADLCACCGTHLASTGQVGLIKILSAQHYKGGTRLAVACGGRAQAAVADAWADAEACGALLSAGPGRLAEAARHTLDASAALKQRLAALERSLADACAAAAVPGKAACLLLPGADGDALRRCALAAAAKSGAPCLALAPGGRGLSYVLAAAPGGDARPLAKALNEACAGRGGGSPAACQGSLAAEADAVKAWFAGAV</sequence>
<dbReference type="InterPro" id="IPR009000">
    <property type="entry name" value="Transl_B-barrel_sf"/>
</dbReference>
<comment type="caution">
    <text evidence="6">The sequence shown here is derived from an EMBL/GenBank/DDBJ whole genome shotgun (WGS) entry which is preliminary data.</text>
</comment>
<dbReference type="InterPro" id="IPR018164">
    <property type="entry name" value="Ala-tRNA-synth_IIc_N"/>
</dbReference>
<evidence type="ECO:0000256" key="4">
    <source>
        <dbReference type="ARBA" id="ARBA00022833"/>
    </source>
</evidence>
<dbReference type="InterPro" id="IPR018165">
    <property type="entry name" value="Ala-tRNA-synth_IIc_core"/>
</dbReference>
<evidence type="ECO:0000256" key="3">
    <source>
        <dbReference type="ARBA" id="ARBA00022723"/>
    </source>
</evidence>
<protein>
    <submittedName>
        <fullName evidence="6">Alanyl-tRNA editing protein</fullName>
    </submittedName>
</protein>
<dbReference type="PANTHER" id="PTHR43462">
    <property type="entry name" value="ALANYL-TRNA EDITING PROTEIN"/>
    <property type="match status" value="1"/>
</dbReference>
<dbReference type="GO" id="GO:0005524">
    <property type="term" value="F:ATP binding"/>
    <property type="evidence" value="ECO:0007669"/>
    <property type="project" value="InterPro"/>
</dbReference>
<dbReference type="GO" id="GO:0006419">
    <property type="term" value="P:alanyl-tRNA aminoacylation"/>
    <property type="evidence" value="ECO:0007669"/>
    <property type="project" value="InterPro"/>
</dbReference>
<dbReference type="GO" id="GO:0002161">
    <property type="term" value="F:aminoacyl-tRNA deacylase activity"/>
    <property type="evidence" value="ECO:0007669"/>
    <property type="project" value="UniProtKB-ARBA"/>
</dbReference>
<proteinExistence type="predicted"/>
<dbReference type="PROSITE" id="PS51257">
    <property type="entry name" value="PROKAR_LIPOPROTEIN"/>
    <property type="match status" value="1"/>
</dbReference>
<keyword evidence="3" id="KW-0479">Metal-binding</keyword>
<dbReference type="GO" id="GO:0004813">
    <property type="term" value="F:alanine-tRNA ligase activity"/>
    <property type="evidence" value="ECO:0007669"/>
    <property type="project" value="InterPro"/>
</dbReference>
<feature type="domain" description="Alanyl-transfer RNA synthetases family profile" evidence="5">
    <location>
        <begin position="1"/>
        <end position="238"/>
    </location>
</feature>
<name>A0A9D2M6S1_9FIRM</name>
<dbReference type="PROSITE" id="PS50860">
    <property type="entry name" value="AA_TRNA_LIGASE_II_ALA"/>
    <property type="match status" value="1"/>
</dbReference>
<dbReference type="PANTHER" id="PTHR43462:SF1">
    <property type="entry name" value="ALANYL-TRNA EDITING PROTEIN AARSD1"/>
    <property type="match status" value="1"/>
</dbReference>
<dbReference type="Gene3D" id="2.40.30.130">
    <property type="match status" value="1"/>
</dbReference>
<dbReference type="EMBL" id="DWYG01000138">
    <property type="protein sequence ID" value="HJB42465.1"/>
    <property type="molecule type" value="Genomic_DNA"/>
</dbReference>
<evidence type="ECO:0000259" key="5">
    <source>
        <dbReference type="PROSITE" id="PS50860"/>
    </source>
</evidence>
<dbReference type="Pfam" id="PF07973">
    <property type="entry name" value="tRNA_SAD"/>
    <property type="match status" value="1"/>
</dbReference>
<dbReference type="AlphaFoldDB" id="A0A9D2M6S1"/>